<sequence length="181" mass="20062">MATTDKFTPWKFRQSLRGMKLTGTQYRVAVELAEHAKIGKPAVWPSIATLARHCAVTTRAVEMALRDLTELGIIAKGKGNSTRILVIQPPNHSSDKIERATPPNHSSVTSEPQFGHTPNHSSDEYLKYENEGTNDAEEQSVVHLDCEIESSHQGCPKCHCLPEESHTDDCPNNPWTPVVKP</sequence>
<feature type="compositionally biased region" description="Polar residues" evidence="1">
    <location>
        <begin position="103"/>
        <end position="120"/>
    </location>
</feature>
<dbReference type="EMBL" id="AP022560">
    <property type="protein sequence ID" value="BBX01865.1"/>
    <property type="molecule type" value="Genomic_DNA"/>
</dbReference>
<dbReference type="RefSeq" id="WP_133056572.1">
    <property type="nucleotide sequence ID" value="NZ_AP022560.1"/>
</dbReference>
<dbReference type="InterPro" id="IPR036388">
    <property type="entry name" value="WH-like_DNA-bd_sf"/>
</dbReference>
<dbReference type="Proteomes" id="UP000466681">
    <property type="component" value="Chromosome"/>
</dbReference>
<proteinExistence type="predicted"/>
<evidence type="ECO:0000256" key="1">
    <source>
        <dbReference type="SAM" id="MobiDB-lite"/>
    </source>
</evidence>
<name>A0AAD1HBP5_9MYCO</name>
<gene>
    <name evidence="2" type="ORF">MMOR_28010</name>
</gene>
<accession>A0AAD1HBP5</accession>
<organism evidence="2 3">
    <name type="scientific">Mycolicibacterium moriokaense</name>
    <dbReference type="NCBI Taxonomy" id="39691"/>
    <lineage>
        <taxon>Bacteria</taxon>
        <taxon>Bacillati</taxon>
        <taxon>Actinomycetota</taxon>
        <taxon>Actinomycetes</taxon>
        <taxon>Mycobacteriales</taxon>
        <taxon>Mycobacteriaceae</taxon>
        <taxon>Mycolicibacterium</taxon>
    </lineage>
</organism>
<keyword evidence="3" id="KW-1185">Reference proteome</keyword>
<evidence type="ECO:0008006" key="4">
    <source>
        <dbReference type="Google" id="ProtNLM"/>
    </source>
</evidence>
<dbReference type="Pfam" id="PF13730">
    <property type="entry name" value="HTH_36"/>
    <property type="match status" value="1"/>
</dbReference>
<dbReference type="AlphaFoldDB" id="A0AAD1HBP5"/>
<evidence type="ECO:0000313" key="3">
    <source>
        <dbReference type="Proteomes" id="UP000466681"/>
    </source>
</evidence>
<reference evidence="2 3" key="1">
    <citation type="journal article" date="2019" name="Emerg. Microbes Infect.">
        <title>Comprehensive subspecies identification of 175 nontuberculous mycobacteria species based on 7547 genomic profiles.</title>
        <authorList>
            <person name="Matsumoto Y."/>
            <person name="Kinjo T."/>
            <person name="Motooka D."/>
            <person name="Nabeya D."/>
            <person name="Jung N."/>
            <person name="Uechi K."/>
            <person name="Horii T."/>
            <person name="Iida T."/>
            <person name="Fujita J."/>
            <person name="Nakamura S."/>
        </authorList>
    </citation>
    <scope>NUCLEOTIDE SEQUENCE [LARGE SCALE GENOMIC DNA]</scope>
    <source>
        <strain evidence="2 3">JCM 6375</strain>
    </source>
</reference>
<dbReference type="Gene3D" id="1.10.10.10">
    <property type="entry name" value="Winged helix-like DNA-binding domain superfamily/Winged helix DNA-binding domain"/>
    <property type="match status" value="1"/>
</dbReference>
<protein>
    <recommendedName>
        <fullName evidence="4">Helix-turn-helix domain-containing protein</fullName>
    </recommendedName>
</protein>
<feature type="region of interest" description="Disordered" evidence="1">
    <location>
        <begin position="90"/>
        <end position="125"/>
    </location>
</feature>
<dbReference type="KEGG" id="mmor:MMOR_28010"/>
<evidence type="ECO:0000313" key="2">
    <source>
        <dbReference type="EMBL" id="BBX01865.1"/>
    </source>
</evidence>